<gene>
    <name evidence="1" type="ORF">RhiXN_11110</name>
</gene>
<evidence type="ECO:0000313" key="1">
    <source>
        <dbReference type="EMBL" id="QRW26033.1"/>
    </source>
</evidence>
<sequence>MAETIDGIIDAQFKELFEDRGRPSELNEDFTKTLFQRIQEGTITGENKASSQRTTVVINNGRGLAEAIIASANRNLRFAVTQVEDASNLKAVSQSFGEIDETAAYGFSLKNVDGNLFVFRLPSQVPISVSRYGKHSAIE</sequence>
<organism evidence="1 2">
    <name type="scientific">Rhizoctonia solani</name>
    <dbReference type="NCBI Taxonomy" id="456999"/>
    <lineage>
        <taxon>Eukaryota</taxon>
        <taxon>Fungi</taxon>
        <taxon>Dikarya</taxon>
        <taxon>Basidiomycota</taxon>
        <taxon>Agaricomycotina</taxon>
        <taxon>Agaricomycetes</taxon>
        <taxon>Cantharellales</taxon>
        <taxon>Ceratobasidiaceae</taxon>
        <taxon>Rhizoctonia</taxon>
    </lineage>
</organism>
<dbReference type="RefSeq" id="XP_043186270.1">
    <property type="nucleotide sequence ID" value="XM_043330925.1"/>
</dbReference>
<dbReference type="KEGG" id="rsx:RhiXN_11110"/>
<dbReference type="Proteomes" id="UP000650533">
    <property type="component" value="Chromosome 14"/>
</dbReference>
<accession>A0A8H8P922</accession>
<name>A0A8H8P922_9AGAM</name>
<evidence type="ECO:0000313" key="2">
    <source>
        <dbReference type="Proteomes" id="UP000650533"/>
    </source>
</evidence>
<dbReference type="AlphaFoldDB" id="A0A8H8P922"/>
<reference evidence="1" key="1">
    <citation type="submission" date="2020-05" db="EMBL/GenBank/DDBJ databases">
        <title>Evolutionary and genomic comparisons of hybrid uninucleate and nonhybrid Rhizoctonia fungi.</title>
        <authorList>
            <person name="Li C."/>
            <person name="Chen X."/>
        </authorList>
    </citation>
    <scope>NUCLEOTIDE SEQUENCE</scope>
    <source>
        <strain evidence="1">AG-1 IA</strain>
    </source>
</reference>
<dbReference type="GeneID" id="67033388"/>
<dbReference type="EMBL" id="CP059671">
    <property type="protein sequence ID" value="QRW26033.1"/>
    <property type="molecule type" value="Genomic_DNA"/>
</dbReference>
<proteinExistence type="predicted"/>
<protein>
    <submittedName>
        <fullName evidence="1">Uncharacterized protein</fullName>
    </submittedName>
</protein>